<feature type="transmembrane region" description="Helical" evidence="10">
    <location>
        <begin position="1267"/>
        <end position="1288"/>
    </location>
</feature>
<evidence type="ECO:0000256" key="6">
    <source>
        <dbReference type="ARBA" id="ARBA00022840"/>
    </source>
</evidence>
<evidence type="ECO:0000256" key="2">
    <source>
        <dbReference type="ARBA" id="ARBA00006012"/>
    </source>
</evidence>
<dbReference type="CDD" id="cd03232">
    <property type="entry name" value="ABCG_PDR_domain2"/>
    <property type="match status" value="1"/>
</dbReference>
<reference evidence="12" key="1">
    <citation type="submission" date="2022-07" db="EMBL/GenBank/DDBJ databases">
        <title>Phylogenomic reconstructions and comparative analyses of Kickxellomycotina fungi.</title>
        <authorList>
            <person name="Reynolds N.K."/>
            <person name="Stajich J.E."/>
            <person name="Barry K."/>
            <person name="Grigoriev I.V."/>
            <person name="Crous P."/>
            <person name="Smith M.E."/>
        </authorList>
    </citation>
    <scope>NUCLEOTIDE SEQUENCE</scope>
    <source>
        <strain evidence="12">NRRL 1566</strain>
    </source>
</reference>
<dbReference type="Proteomes" id="UP001139887">
    <property type="component" value="Unassembled WGS sequence"/>
</dbReference>
<proteinExistence type="inferred from homology"/>
<dbReference type="OrthoDB" id="245989at2759"/>
<feature type="transmembrane region" description="Helical" evidence="10">
    <location>
        <begin position="631"/>
        <end position="650"/>
    </location>
</feature>
<evidence type="ECO:0000256" key="9">
    <source>
        <dbReference type="SAM" id="MobiDB-lite"/>
    </source>
</evidence>
<dbReference type="SMART" id="SM00382">
    <property type="entry name" value="AAA"/>
    <property type="match status" value="2"/>
</dbReference>
<evidence type="ECO:0000256" key="1">
    <source>
        <dbReference type="ARBA" id="ARBA00004141"/>
    </source>
</evidence>
<dbReference type="InterPro" id="IPR013525">
    <property type="entry name" value="ABC2_TM"/>
</dbReference>
<dbReference type="Pfam" id="PF01061">
    <property type="entry name" value="ABC2_membrane"/>
    <property type="match status" value="2"/>
</dbReference>
<feature type="transmembrane region" description="Helical" evidence="10">
    <location>
        <begin position="1230"/>
        <end position="1255"/>
    </location>
</feature>
<dbReference type="InterPro" id="IPR034003">
    <property type="entry name" value="ABCG_PDR_2"/>
</dbReference>
<feature type="transmembrane region" description="Helical" evidence="10">
    <location>
        <begin position="737"/>
        <end position="759"/>
    </location>
</feature>
<dbReference type="EMBL" id="JANBUW010000370">
    <property type="protein sequence ID" value="KAJ2847174.1"/>
    <property type="molecule type" value="Genomic_DNA"/>
</dbReference>
<feature type="transmembrane region" description="Helical" evidence="10">
    <location>
        <begin position="488"/>
        <end position="509"/>
    </location>
</feature>
<dbReference type="Gene3D" id="3.40.50.300">
    <property type="entry name" value="P-loop containing nucleotide triphosphate hydrolases"/>
    <property type="match status" value="2"/>
</dbReference>
<evidence type="ECO:0000256" key="8">
    <source>
        <dbReference type="ARBA" id="ARBA00023136"/>
    </source>
</evidence>
<dbReference type="Pfam" id="PF19055">
    <property type="entry name" value="ABC2_membrane_7"/>
    <property type="match status" value="1"/>
</dbReference>
<dbReference type="FunFam" id="3.40.50.300:FF:000054">
    <property type="entry name" value="ABC multidrug transporter atrF"/>
    <property type="match status" value="1"/>
</dbReference>
<feature type="transmembrane region" description="Helical" evidence="10">
    <location>
        <begin position="571"/>
        <end position="592"/>
    </location>
</feature>
<keyword evidence="4 10" id="KW-0812">Transmembrane</keyword>
<dbReference type="InterPro" id="IPR034001">
    <property type="entry name" value="ABCG_PDR_1"/>
</dbReference>
<feature type="transmembrane region" description="Helical" evidence="10">
    <location>
        <begin position="1420"/>
        <end position="1437"/>
    </location>
</feature>
<feature type="compositionally biased region" description="Low complexity" evidence="9">
    <location>
        <begin position="783"/>
        <end position="799"/>
    </location>
</feature>
<feature type="region of interest" description="Disordered" evidence="9">
    <location>
        <begin position="40"/>
        <end position="60"/>
    </location>
</feature>
<evidence type="ECO:0000256" key="4">
    <source>
        <dbReference type="ARBA" id="ARBA00022692"/>
    </source>
</evidence>
<feature type="transmembrane region" description="Helical" evidence="10">
    <location>
        <begin position="656"/>
        <end position="674"/>
    </location>
</feature>
<feature type="transmembrane region" description="Helical" evidence="10">
    <location>
        <begin position="1300"/>
        <end position="1321"/>
    </location>
</feature>
<dbReference type="GO" id="GO:0016887">
    <property type="term" value="F:ATP hydrolysis activity"/>
    <property type="evidence" value="ECO:0007669"/>
    <property type="project" value="InterPro"/>
</dbReference>
<evidence type="ECO:0000313" key="13">
    <source>
        <dbReference type="Proteomes" id="UP001139887"/>
    </source>
</evidence>
<feature type="transmembrane region" description="Helical" evidence="10">
    <location>
        <begin position="1160"/>
        <end position="1178"/>
    </location>
</feature>
<dbReference type="Pfam" id="PF06422">
    <property type="entry name" value="PDR_CDR"/>
    <property type="match status" value="1"/>
</dbReference>
<comment type="subcellular location">
    <subcellularLocation>
        <location evidence="1">Membrane</location>
        <topology evidence="1">Multi-pass membrane protein</topology>
    </subcellularLocation>
</comment>
<sequence length="1438" mass="161881">MSSSSSIDEIGSPDDTDMMLFGEPLHVNISRASTRFESIQRAHSRQVTPGRAEADEEAEAGKPGFNLTEWLRGREKVSGPPFAKRFGLVFRDLSIYGSDVSNKHISTLITPFWKLIKGIRNGWGVPEMLAAGISGNRRQLTYAFSGEVKEGEMLLVLGRPGSGCSTLLRVLGNRRKGYKHIDGKVSYGGLSPEEVQRHYRGEVAHNAEEDFHFPTLTVRKTLEFAIKCKTPSAQVLEDREKYRSDVLDMLFDMYGLRGCADTIVGNAFLRGVSGGERKRVSIAEQVAAGAAIEVWDGSTRGLDSSSALDYVRSLRIGADVLQKAIVASIYQASESIYKLFDKVMVIDEGRQLYFGSTADAIPYFESLGIEKPARQTSSDFLTGLTQLNERRIRKGYEQSAPKTAEEFEQAWLASEQYQTMRNELEEFEGQIEQDGRSQELREFVNRTKMGTEKHRLRAKSPYTTTFMFQLQLLAEREWQIFIGNLTQIIFKVIYNIAFAIILGTAFIALPQTSAGIFQRGGALFTALLLSTLTSQSEIPKAVSGRLTIYKHHSLAMYHPAALSLAQTLVDFPFAAMQSMIFSIIFYFLVHLVRTAPHFFTFFLYLFMGGICLTAFFRLIGNISPNIDVAHTVSGIGLLLSILYTGFLQAPNEMHPWFIWISWATPLSYALKALLCNEFRDLNIRCVGSNLIPGGPGFADISNQVCVLPGARPGQLYISGRQYLASSFGIYVKDQWRYFGGLVGFWLAYTFLIALCMEWLEFGNQSYSLRAIKRFPPRVNPPISSASSSSMDSLNMSAASGERKDPTDDEIAAGTTFTWRHINYTVPVKGGERQLLDNVSGFIKPGSLTALMGSSGAGKTTLLDSLSQRKTIGKLEGEMLMNGTALPLSFRRSTGYAEQLDVHAPLVTVRELLRFSAYLRRPASVSMREKEDYVERVIYLLGMTDIANCLVGDPEASEGISLEERKRLTIGVELVSKPKILFLDEPTSGLDAQASFKIVQILRRLAAEGQTILCTIHQPSALLFEQFDRLLLLMRGGHTVYFGDIGKDAHTLIEYFERNGAPKCPPSANPAEYMLDAIGSSADIDWPQKWNDSDEQAQVQQEIDRINQLKVERQPSPSLDSEGEKQEDREFAHGHLFQLQLVIRRMFLMQWRNLSYNYTKIALQVFCGLFIGFTFFRLANDISSLQQRTFAILQSVVISILLINSCQPEYFRQRQYYSRESSTNQYSWLAFSISVIFVEWPFTIVANTAFVVCFYWTAGLNSASNRVGYFYIVYVLLGLYAISLGQFVASWTPNDIVASMINPIFTTMATLFAGAFIPYASLPLWWRRWMYHIGPFRYPMEGIIANDLHDFPIRCRPKEFYIFEPPSGSTCGEFAGSWISHASGYIENMDASSGCRYCQYKVGDEYTQTLNWDFVHRWRNFLIFLGFTFFNIGIIILMN</sequence>
<evidence type="ECO:0000256" key="3">
    <source>
        <dbReference type="ARBA" id="ARBA00022448"/>
    </source>
</evidence>
<feature type="domain" description="ABC transporter" evidence="11">
    <location>
        <begin position="816"/>
        <end position="1060"/>
    </location>
</feature>
<dbReference type="GO" id="GO:0140359">
    <property type="term" value="F:ABC-type transporter activity"/>
    <property type="evidence" value="ECO:0007669"/>
    <property type="project" value="InterPro"/>
</dbReference>
<evidence type="ECO:0000256" key="10">
    <source>
        <dbReference type="SAM" id="Phobius"/>
    </source>
</evidence>
<evidence type="ECO:0000256" key="7">
    <source>
        <dbReference type="ARBA" id="ARBA00022989"/>
    </source>
</evidence>
<keyword evidence="6 12" id="KW-0067">ATP-binding</keyword>
<dbReference type="Pfam" id="PF00005">
    <property type="entry name" value="ABC_tran"/>
    <property type="match status" value="2"/>
</dbReference>
<dbReference type="SUPFAM" id="SSF52540">
    <property type="entry name" value="P-loop containing nucleoside triphosphate hydrolases"/>
    <property type="match status" value="2"/>
</dbReference>
<gene>
    <name evidence="12" type="primary">SNQ2_3</name>
    <name evidence="12" type="ORF">IWW36_003988</name>
</gene>
<accession>A0A9W8I4E5</accession>
<dbReference type="PROSITE" id="PS00211">
    <property type="entry name" value="ABC_TRANSPORTER_1"/>
    <property type="match status" value="1"/>
</dbReference>
<evidence type="ECO:0000259" key="11">
    <source>
        <dbReference type="PROSITE" id="PS50893"/>
    </source>
</evidence>
<feature type="transmembrane region" description="Helical" evidence="10">
    <location>
        <begin position="598"/>
        <end position="619"/>
    </location>
</feature>
<feature type="domain" description="ABC transporter" evidence="11">
    <location>
        <begin position="123"/>
        <end position="373"/>
    </location>
</feature>
<keyword evidence="3" id="KW-0813">Transport</keyword>
<dbReference type="InterPro" id="IPR003593">
    <property type="entry name" value="AAA+_ATPase"/>
</dbReference>
<comment type="similarity">
    <text evidence="2">Belongs to the ABC transporter superfamily. ABCG family. PDR (TC 3.A.1.205) subfamily.</text>
</comment>
<evidence type="ECO:0000313" key="12">
    <source>
        <dbReference type="EMBL" id="KAJ2847174.1"/>
    </source>
</evidence>
<dbReference type="InterPro" id="IPR003439">
    <property type="entry name" value="ABC_transporter-like_ATP-bd"/>
</dbReference>
<comment type="caution">
    <text evidence="12">The sequence shown here is derived from an EMBL/GenBank/DDBJ whole genome shotgun (WGS) entry which is preliminary data.</text>
</comment>
<dbReference type="PANTHER" id="PTHR19241">
    <property type="entry name" value="ATP-BINDING CASSETTE TRANSPORTER"/>
    <property type="match status" value="1"/>
</dbReference>
<dbReference type="InterPro" id="IPR027417">
    <property type="entry name" value="P-loop_NTPase"/>
</dbReference>
<dbReference type="InterPro" id="IPR043926">
    <property type="entry name" value="ABCG_dom"/>
</dbReference>
<dbReference type="GO" id="GO:0016020">
    <property type="term" value="C:membrane"/>
    <property type="evidence" value="ECO:0007669"/>
    <property type="project" value="UniProtKB-SubCell"/>
</dbReference>
<protein>
    <submittedName>
        <fullName evidence="12">ATP-binding cassette transporter snq2</fullName>
    </submittedName>
</protein>
<dbReference type="CDD" id="cd03233">
    <property type="entry name" value="ABCG_PDR_domain1"/>
    <property type="match status" value="1"/>
</dbReference>
<dbReference type="GO" id="GO:0005524">
    <property type="term" value="F:ATP binding"/>
    <property type="evidence" value="ECO:0007669"/>
    <property type="project" value="UniProtKB-KW"/>
</dbReference>
<dbReference type="PROSITE" id="PS50893">
    <property type="entry name" value="ABC_TRANSPORTER_2"/>
    <property type="match status" value="2"/>
</dbReference>
<keyword evidence="5" id="KW-0547">Nucleotide-binding</keyword>
<feature type="region of interest" description="Disordered" evidence="9">
    <location>
        <begin position="782"/>
        <end position="808"/>
    </location>
</feature>
<name>A0A9W8I4E5_9FUNG</name>
<dbReference type="InterPro" id="IPR010929">
    <property type="entry name" value="PDR_CDR_ABC"/>
</dbReference>
<keyword evidence="7 10" id="KW-1133">Transmembrane helix</keyword>
<dbReference type="InterPro" id="IPR017871">
    <property type="entry name" value="ABC_transporter-like_CS"/>
</dbReference>
<keyword evidence="13" id="KW-1185">Reference proteome</keyword>
<evidence type="ECO:0000256" key="5">
    <source>
        <dbReference type="ARBA" id="ARBA00022741"/>
    </source>
</evidence>
<organism evidence="12 13">
    <name type="scientific">Coemansia brasiliensis</name>
    <dbReference type="NCBI Taxonomy" id="2650707"/>
    <lineage>
        <taxon>Eukaryota</taxon>
        <taxon>Fungi</taxon>
        <taxon>Fungi incertae sedis</taxon>
        <taxon>Zoopagomycota</taxon>
        <taxon>Kickxellomycotina</taxon>
        <taxon>Kickxellomycetes</taxon>
        <taxon>Kickxellales</taxon>
        <taxon>Kickxellaceae</taxon>
        <taxon>Coemansia</taxon>
    </lineage>
</organism>
<feature type="transmembrane region" description="Helical" evidence="10">
    <location>
        <begin position="1190"/>
        <end position="1210"/>
    </location>
</feature>
<keyword evidence="8 10" id="KW-0472">Membrane</keyword>
<feature type="non-terminal residue" evidence="12">
    <location>
        <position position="1438"/>
    </location>
</feature>